<dbReference type="AlphaFoldDB" id="A0A0D2WVD9"/>
<dbReference type="OMA" id="RMWLRDP"/>
<dbReference type="InterPro" id="IPR051783">
    <property type="entry name" value="NAD(P)-dependent_oxidoreduct"/>
</dbReference>
<dbReference type="PhylomeDB" id="A0A0D2WVD9"/>
<evidence type="ECO:0000313" key="4">
    <source>
        <dbReference type="Proteomes" id="UP000008743"/>
    </source>
</evidence>
<dbReference type="Pfam" id="PF01370">
    <property type="entry name" value="Epimerase"/>
    <property type="match status" value="1"/>
</dbReference>
<dbReference type="EMBL" id="KE346370">
    <property type="protein sequence ID" value="KJE96108.1"/>
    <property type="molecule type" value="Genomic_DNA"/>
</dbReference>
<feature type="domain" description="NAD-dependent epimerase/dehydratase" evidence="2">
    <location>
        <begin position="5"/>
        <end position="276"/>
    </location>
</feature>
<feature type="compositionally biased region" description="Low complexity" evidence="1">
    <location>
        <begin position="33"/>
        <end position="48"/>
    </location>
</feature>
<gene>
    <name evidence="3" type="ORF">CAOG_006477</name>
</gene>
<dbReference type="SUPFAM" id="SSF51735">
    <property type="entry name" value="NAD(P)-binding Rossmann-fold domains"/>
    <property type="match status" value="1"/>
</dbReference>
<dbReference type="Proteomes" id="UP000008743">
    <property type="component" value="Unassembled WGS sequence"/>
</dbReference>
<dbReference type="Gene3D" id="3.40.50.720">
    <property type="entry name" value="NAD(P)-binding Rossmann-like Domain"/>
    <property type="match status" value="2"/>
</dbReference>
<protein>
    <recommendedName>
        <fullName evidence="2">NAD-dependent epimerase/dehydratase domain-containing protein</fullName>
    </recommendedName>
</protein>
<dbReference type="GO" id="GO:0005737">
    <property type="term" value="C:cytoplasm"/>
    <property type="evidence" value="ECO:0007669"/>
    <property type="project" value="TreeGrafter"/>
</dbReference>
<dbReference type="GO" id="GO:0004029">
    <property type="term" value="F:aldehyde dehydrogenase (NAD+) activity"/>
    <property type="evidence" value="ECO:0007669"/>
    <property type="project" value="TreeGrafter"/>
</dbReference>
<organism evidence="3 4">
    <name type="scientific">Capsaspora owczarzaki (strain ATCC 30864)</name>
    <dbReference type="NCBI Taxonomy" id="595528"/>
    <lineage>
        <taxon>Eukaryota</taxon>
        <taxon>Filasterea</taxon>
        <taxon>Capsaspora</taxon>
    </lineage>
</organism>
<dbReference type="PANTHER" id="PTHR48079:SF6">
    <property type="entry name" value="NAD(P)-BINDING DOMAIN-CONTAINING PROTEIN-RELATED"/>
    <property type="match status" value="1"/>
</dbReference>
<keyword evidence="4" id="KW-1185">Reference proteome</keyword>
<dbReference type="OrthoDB" id="2735536at2759"/>
<dbReference type="InterPro" id="IPR001509">
    <property type="entry name" value="Epimerase_deHydtase"/>
</dbReference>
<reference evidence="4" key="1">
    <citation type="submission" date="2011-02" db="EMBL/GenBank/DDBJ databases">
        <title>The Genome Sequence of Capsaspora owczarzaki ATCC 30864.</title>
        <authorList>
            <person name="Russ C."/>
            <person name="Cuomo C."/>
            <person name="Burger G."/>
            <person name="Gray M.W."/>
            <person name="Holland P.W.H."/>
            <person name="King N."/>
            <person name="Lang F.B.F."/>
            <person name="Roger A.J."/>
            <person name="Ruiz-Trillo I."/>
            <person name="Young S.K."/>
            <person name="Zeng Q."/>
            <person name="Gargeya S."/>
            <person name="Alvarado L."/>
            <person name="Berlin A."/>
            <person name="Chapman S.B."/>
            <person name="Chen Z."/>
            <person name="Freedman E."/>
            <person name="Gellesch M."/>
            <person name="Goldberg J."/>
            <person name="Griggs A."/>
            <person name="Gujja S."/>
            <person name="Heilman E."/>
            <person name="Heiman D."/>
            <person name="Howarth C."/>
            <person name="Mehta T."/>
            <person name="Neiman D."/>
            <person name="Pearson M."/>
            <person name="Roberts A."/>
            <person name="Saif S."/>
            <person name="Shea T."/>
            <person name="Shenoy N."/>
            <person name="Sisk P."/>
            <person name="Stolte C."/>
            <person name="Sykes S."/>
            <person name="White J."/>
            <person name="Yandava C."/>
            <person name="Haas B."/>
            <person name="Nusbaum C."/>
            <person name="Birren B."/>
        </authorList>
    </citation>
    <scope>NUCLEOTIDE SEQUENCE</scope>
    <source>
        <strain evidence="4">ATCC 30864</strain>
    </source>
</reference>
<accession>A0A0D2WVD9</accession>
<dbReference type="eggNOG" id="KOG1502">
    <property type="taxonomic scope" value="Eukaryota"/>
</dbReference>
<evidence type="ECO:0000313" key="3">
    <source>
        <dbReference type="EMBL" id="KJE96108.1"/>
    </source>
</evidence>
<dbReference type="STRING" id="595528.A0A0D2WVD9"/>
<dbReference type="InterPro" id="IPR036291">
    <property type="entry name" value="NAD(P)-bd_dom_sf"/>
</dbReference>
<dbReference type="InParanoid" id="A0A0D2WVD9"/>
<dbReference type="PANTHER" id="PTHR48079">
    <property type="entry name" value="PROTEIN YEEZ"/>
    <property type="match status" value="1"/>
</dbReference>
<evidence type="ECO:0000256" key="1">
    <source>
        <dbReference type="SAM" id="MobiDB-lite"/>
    </source>
</evidence>
<proteinExistence type="predicted"/>
<evidence type="ECO:0000259" key="2">
    <source>
        <dbReference type="Pfam" id="PF01370"/>
    </source>
</evidence>
<feature type="region of interest" description="Disordered" evidence="1">
    <location>
        <begin position="33"/>
        <end position="54"/>
    </location>
</feature>
<name>A0A0D2WVD9_CAPO3</name>
<dbReference type="RefSeq" id="XP_004345226.1">
    <property type="nucleotide sequence ID" value="XM_004345176.2"/>
</dbReference>
<sequence length="395" mass="41571">MPTYLVTGGTGFLGTHVVQQLVQAGHQVHVLARSRGSSAGPASSEAGSGSAGSGTVTFHKGSVTSVADILAAVQKPSPAAQNAAGALAQAQTSDNAAASTSEVSPASSEHIQLDGIFHLAGVVTHSNNPALVADMFKTNVDGTVAVIDAAARLGNCRVVLASTSGVVACSFDSTQVANDDSPYCTDAVANLPYYQQKIAVEQQVQQLARERNVEVVMMRPTLVLGPGDARLSSVRTVRDFVKRNIPFTPSGGLSAVDVRDAATAFISAMTSPAAVGNTYLLNGYNSSVRDFFQLLQTETGVHAPRLSVPGWMAIAGAVVLDGLVRLFTGRRDPSIDPAYARMGTLFWYASIGAESRAGRDLGWKTRDIRETVRDTLQWLRDNEELVSRLERGEAA</sequence>